<feature type="region of interest" description="Disordered" evidence="7">
    <location>
        <begin position="170"/>
        <end position="355"/>
    </location>
</feature>
<feature type="chain" id="PRO_5025577449" evidence="9">
    <location>
        <begin position="16"/>
        <end position="538"/>
    </location>
</feature>
<evidence type="ECO:0000313" key="11">
    <source>
        <dbReference type="EMBL" id="KAF2671316.1"/>
    </source>
</evidence>
<feature type="domain" description="Cytochrome b561" evidence="10">
    <location>
        <begin position="368"/>
        <end position="489"/>
    </location>
</feature>
<organism evidence="11 12">
    <name type="scientific">Microthyrium microscopicum</name>
    <dbReference type="NCBI Taxonomy" id="703497"/>
    <lineage>
        <taxon>Eukaryota</taxon>
        <taxon>Fungi</taxon>
        <taxon>Dikarya</taxon>
        <taxon>Ascomycota</taxon>
        <taxon>Pezizomycotina</taxon>
        <taxon>Dothideomycetes</taxon>
        <taxon>Dothideomycetes incertae sedis</taxon>
        <taxon>Microthyriales</taxon>
        <taxon>Microthyriaceae</taxon>
        <taxon>Microthyrium</taxon>
    </lineage>
</organism>
<dbReference type="PANTHER" id="PTHR47797">
    <property type="entry name" value="DEHYDROGENASE, PUTATIVE (AFU_ORTHOLOGUE AFUA_8G05805)-RELATED"/>
    <property type="match status" value="1"/>
</dbReference>
<dbReference type="InterPro" id="IPR015920">
    <property type="entry name" value="Cellobiose_DH-like_cyt"/>
</dbReference>
<dbReference type="Pfam" id="PF16010">
    <property type="entry name" value="CDH-cyt"/>
    <property type="match status" value="1"/>
</dbReference>
<dbReference type="GO" id="GO:0016020">
    <property type="term" value="C:membrane"/>
    <property type="evidence" value="ECO:0007669"/>
    <property type="project" value="UniProtKB-SubCell"/>
</dbReference>
<dbReference type="EMBL" id="MU004233">
    <property type="protein sequence ID" value="KAF2671316.1"/>
    <property type="molecule type" value="Genomic_DNA"/>
</dbReference>
<feature type="transmembrane region" description="Helical" evidence="8">
    <location>
        <begin position="472"/>
        <end position="493"/>
    </location>
</feature>
<dbReference type="Gene3D" id="1.20.120.1770">
    <property type="match status" value="1"/>
</dbReference>
<gene>
    <name evidence="11" type="ORF">BT63DRAFT_453716</name>
</gene>
<name>A0A6A6UHZ9_9PEZI</name>
<feature type="compositionally biased region" description="Polar residues" evidence="7">
    <location>
        <begin position="343"/>
        <end position="355"/>
    </location>
</feature>
<keyword evidence="5 8" id="KW-1133">Transmembrane helix</keyword>
<dbReference type="CDD" id="cd08760">
    <property type="entry name" value="Cyt_b561_FRRS1_like"/>
    <property type="match status" value="1"/>
</dbReference>
<evidence type="ECO:0000256" key="8">
    <source>
        <dbReference type="SAM" id="Phobius"/>
    </source>
</evidence>
<evidence type="ECO:0000256" key="6">
    <source>
        <dbReference type="ARBA" id="ARBA00023136"/>
    </source>
</evidence>
<feature type="transmembrane region" description="Helical" evidence="8">
    <location>
        <begin position="402"/>
        <end position="421"/>
    </location>
</feature>
<feature type="transmembrane region" description="Helical" evidence="8">
    <location>
        <begin position="433"/>
        <end position="452"/>
    </location>
</feature>
<feature type="compositionally biased region" description="Low complexity" evidence="7">
    <location>
        <begin position="311"/>
        <end position="322"/>
    </location>
</feature>
<feature type="signal peptide" evidence="9">
    <location>
        <begin position="1"/>
        <end position="15"/>
    </location>
</feature>
<evidence type="ECO:0000259" key="10">
    <source>
        <dbReference type="SMART" id="SM00665"/>
    </source>
</evidence>
<feature type="compositionally biased region" description="Gly residues" evidence="7">
    <location>
        <begin position="213"/>
        <end position="229"/>
    </location>
</feature>
<evidence type="ECO:0000256" key="4">
    <source>
        <dbReference type="ARBA" id="ARBA00022982"/>
    </source>
</evidence>
<evidence type="ECO:0000313" key="12">
    <source>
        <dbReference type="Proteomes" id="UP000799302"/>
    </source>
</evidence>
<dbReference type="OrthoDB" id="19261at2759"/>
<evidence type="ECO:0000256" key="5">
    <source>
        <dbReference type="ARBA" id="ARBA00022989"/>
    </source>
</evidence>
<feature type="compositionally biased region" description="Pro residues" evidence="7">
    <location>
        <begin position="274"/>
        <end position="296"/>
    </location>
</feature>
<feature type="transmembrane region" description="Helical" evidence="8">
    <location>
        <begin position="366"/>
        <end position="390"/>
    </location>
</feature>
<keyword evidence="4" id="KW-0249">Electron transport</keyword>
<evidence type="ECO:0000256" key="9">
    <source>
        <dbReference type="SAM" id="SignalP"/>
    </source>
</evidence>
<reference evidence="11" key="1">
    <citation type="journal article" date="2020" name="Stud. Mycol.">
        <title>101 Dothideomycetes genomes: a test case for predicting lifestyles and emergence of pathogens.</title>
        <authorList>
            <person name="Haridas S."/>
            <person name="Albert R."/>
            <person name="Binder M."/>
            <person name="Bloem J."/>
            <person name="Labutti K."/>
            <person name="Salamov A."/>
            <person name="Andreopoulos B."/>
            <person name="Baker S."/>
            <person name="Barry K."/>
            <person name="Bills G."/>
            <person name="Bluhm B."/>
            <person name="Cannon C."/>
            <person name="Castanera R."/>
            <person name="Culley D."/>
            <person name="Daum C."/>
            <person name="Ezra D."/>
            <person name="Gonzalez J."/>
            <person name="Henrissat B."/>
            <person name="Kuo A."/>
            <person name="Liang C."/>
            <person name="Lipzen A."/>
            <person name="Lutzoni F."/>
            <person name="Magnuson J."/>
            <person name="Mondo S."/>
            <person name="Nolan M."/>
            <person name="Ohm R."/>
            <person name="Pangilinan J."/>
            <person name="Park H.-J."/>
            <person name="Ramirez L."/>
            <person name="Alfaro M."/>
            <person name="Sun H."/>
            <person name="Tritt A."/>
            <person name="Yoshinaga Y."/>
            <person name="Zwiers L.-H."/>
            <person name="Turgeon B."/>
            <person name="Goodwin S."/>
            <person name="Spatafora J."/>
            <person name="Crous P."/>
            <person name="Grigoriev I."/>
        </authorList>
    </citation>
    <scope>NUCLEOTIDE SEQUENCE</scope>
    <source>
        <strain evidence="11">CBS 115976</strain>
    </source>
</reference>
<sequence>MKILLLSVLLGSAYGAVNKKCPASNICSSISIPDSAASSGKSDVFLQITGPTSYSWVSVGTGTGMSGSTMFVIYTSSSGNNITLSTRKGSGHSTPEYDSSVKATLIDGSGVSNGVMTANIRCSSCSTSQSNWIFGAYQGSALNSDSPAASIRKHQTTYGTFTFDLSQAKGGASTNPFAERGSSSGSSGGNTSPTPVDGCGNRANNDPSATTGNGAGNGAGSGAGNGAGSGSASDSSSPVGSGSSTGSTSASGPNIGGNGEAGGVPSHGHGPPWGNGPPPWVKGPPHGPPWLRPTSPPQVTKRQATNSCQPGSNNNGNSNSNSGGNGNSGTGTSSNGSSNNGNINKDVSTGASTTNRLGYTKEQSKLLAHGLLAGFSFAVFFPLGATAIRLFSFAGLVAVHGYFQVFTMIVFTIAFALGVTIAEDLAYMRDPHIVLGILVFTLLWIQPILGYMHHRMFRQEQKRTLWSYGHIWLGRTMITLGIINGGLGFLLAQNTTKGARGYGVVAGAHWLIWIISIFIGEKRRARLQQGDKQSRGRG</sequence>
<keyword evidence="9" id="KW-0732">Signal</keyword>
<feature type="compositionally biased region" description="Low complexity" evidence="7">
    <location>
        <begin position="330"/>
        <end position="342"/>
    </location>
</feature>
<evidence type="ECO:0000256" key="1">
    <source>
        <dbReference type="ARBA" id="ARBA00004370"/>
    </source>
</evidence>
<feature type="compositionally biased region" description="Polar residues" evidence="7">
    <location>
        <begin position="297"/>
        <end position="310"/>
    </location>
</feature>
<keyword evidence="12" id="KW-1185">Reference proteome</keyword>
<dbReference type="CDD" id="cd09630">
    <property type="entry name" value="CDH_like_cytochrome"/>
    <property type="match status" value="1"/>
</dbReference>
<dbReference type="PANTHER" id="PTHR47797:SF1">
    <property type="entry name" value="CYTOCHROME B561 DOMAIN-CONTAINING PROTEIN-RELATED"/>
    <property type="match status" value="1"/>
</dbReference>
<evidence type="ECO:0000256" key="3">
    <source>
        <dbReference type="ARBA" id="ARBA00022692"/>
    </source>
</evidence>
<dbReference type="SUPFAM" id="SSF49344">
    <property type="entry name" value="CBD9-like"/>
    <property type="match status" value="1"/>
</dbReference>
<dbReference type="SMART" id="SM00665">
    <property type="entry name" value="B561"/>
    <property type="match status" value="1"/>
</dbReference>
<accession>A0A6A6UHZ9</accession>
<evidence type="ECO:0000256" key="7">
    <source>
        <dbReference type="SAM" id="MobiDB-lite"/>
    </source>
</evidence>
<keyword evidence="2" id="KW-0813">Transport</keyword>
<proteinExistence type="predicted"/>
<feature type="transmembrane region" description="Helical" evidence="8">
    <location>
        <begin position="499"/>
        <end position="519"/>
    </location>
</feature>
<dbReference type="InterPro" id="IPR006593">
    <property type="entry name" value="Cyt_b561/ferric_Rdtase_TM"/>
</dbReference>
<feature type="compositionally biased region" description="Low complexity" evidence="7">
    <location>
        <begin position="230"/>
        <end position="253"/>
    </location>
</feature>
<dbReference type="Proteomes" id="UP000799302">
    <property type="component" value="Unassembled WGS sequence"/>
</dbReference>
<dbReference type="AlphaFoldDB" id="A0A6A6UHZ9"/>
<dbReference type="Gene3D" id="2.60.40.1210">
    <property type="entry name" value="Cellobiose dehydrogenase, cytochrome domain"/>
    <property type="match status" value="1"/>
</dbReference>
<keyword evidence="6 8" id="KW-0472">Membrane</keyword>
<comment type="subcellular location">
    <subcellularLocation>
        <location evidence="1">Membrane</location>
    </subcellularLocation>
</comment>
<keyword evidence="3 8" id="KW-0812">Transmembrane</keyword>
<protein>
    <submittedName>
        <fullName evidence="11">CBD9-like protein</fullName>
    </submittedName>
</protein>
<evidence type="ECO:0000256" key="2">
    <source>
        <dbReference type="ARBA" id="ARBA00022448"/>
    </source>
</evidence>